<reference evidence="1" key="1">
    <citation type="submission" date="2019-08" db="EMBL/GenBank/DDBJ databases">
        <authorList>
            <person name="Kucharzyk K."/>
            <person name="Murdoch R.W."/>
            <person name="Higgins S."/>
            <person name="Loffler F."/>
        </authorList>
    </citation>
    <scope>NUCLEOTIDE SEQUENCE</scope>
</reference>
<dbReference type="AlphaFoldDB" id="A0A645D5I7"/>
<proteinExistence type="predicted"/>
<name>A0A645D5I7_9ZZZZ</name>
<gene>
    <name evidence="1" type="ORF">SDC9_131573</name>
</gene>
<protein>
    <submittedName>
        <fullName evidence="1">Uncharacterized protein</fullName>
    </submittedName>
</protein>
<dbReference type="EMBL" id="VSSQ01033031">
    <property type="protein sequence ID" value="MPM84501.1"/>
    <property type="molecule type" value="Genomic_DNA"/>
</dbReference>
<comment type="caution">
    <text evidence="1">The sequence shown here is derived from an EMBL/GenBank/DDBJ whole genome shotgun (WGS) entry which is preliminary data.</text>
</comment>
<accession>A0A645D5I7</accession>
<sequence length="63" mass="6898">MLALLAQPNGIDVVGDDGHFLLEGNHRSDYFERGRPAVDVQSVALFDHGCHGLSDDFLLFGEL</sequence>
<evidence type="ECO:0000313" key="1">
    <source>
        <dbReference type="EMBL" id="MPM84501.1"/>
    </source>
</evidence>
<organism evidence="1">
    <name type="scientific">bioreactor metagenome</name>
    <dbReference type="NCBI Taxonomy" id="1076179"/>
    <lineage>
        <taxon>unclassified sequences</taxon>
        <taxon>metagenomes</taxon>
        <taxon>ecological metagenomes</taxon>
    </lineage>
</organism>